<evidence type="ECO:0000256" key="14">
    <source>
        <dbReference type="ARBA" id="ARBA00023012"/>
    </source>
</evidence>
<dbReference type="FunFam" id="3.30.565.10:FF:000010">
    <property type="entry name" value="Sensor histidine kinase RcsC"/>
    <property type="match status" value="1"/>
</dbReference>
<dbReference type="InterPro" id="IPR001789">
    <property type="entry name" value="Sig_transdc_resp-reg_receiver"/>
</dbReference>
<dbReference type="Pfam" id="PF00497">
    <property type="entry name" value="SBP_bac_3"/>
    <property type="match status" value="2"/>
</dbReference>
<evidence type="ECO:0000313" key="23">
    <source>
        <dbReference type="EMBL" id="VTP67041.1"/>
    </source>
</evidence>
<dbReference type="InterPro" id="IPR011006">
    <property type="entry name" value="CheY-like_superfamily"/>
</dbReference>
<dbReference type="GO" id="GO:0009927">
    <property type="term" value="F:histidine phosphotransfer kinase activity"/>
    <property type="evidence" value="ECO:0007669"/>
    <property type="project" value="TreeGrafter"/>
</dbReference>
<evidence type="ECO:0000259" key="21">
    <source>
        <dbReference type="PROSITE" id="PS50110"/>
    </source>
</evidence>
<feature type="domain" description="Histidine kinase" evidence="20">
    <location>
        <begin position="720"/>
        <end position="945"/>
    </location>
</feature>
<dbReference type="PANTHER" id="PTHR43047">
    <property type="entry name" value="TWO-COMPONENT HISTIDINE PROTEIN KINASE"/>
    <property type="match status" value="1"/>
</dbReference>
<evidence type="ECO:0000256" key="2">
    <source>
        <dbReference type="ARBA" id="ARBA00004429"/>
    </source>
</evidence>
<feature type="modified residue" description="4-aspartylphosphate" evidence="17">
    <location>
        <position position="1015"/>
    </location>
</feature>
<name>A0A4U9HU30_SERRU</name>
<evidence type="ECO:0000259" key="20">
    <source>
        <dbReference type="PROSITE" id="PS50109"/>
    </source>
</evidence>
<dbReference type="InterPro" id="IPR003661">
    <property type="entry name" value="HisK_dim/P_dom"/>
</dbReference>
<evidence type="ECO:0000256" key="15">
    <source>
        <dbReference type="ARBA" id="ARBA00023136"/>
    </source>
</evidence>
<accession>A0A4U9HU30</accession>
<dbReference type="AlphaFoldDB" id="A0A4U9HU30"/>
<dbReference type="Gene3D" id="3.40.190.10">
    <property type="entry name" value="Periplasmic binding protein-like II"/>
    <property type="match status" value="4"/>
</dbReference>
<dbReference type="CDD" id="cd16922">
    <property type="entry name" value="HATPase_EvgS-ArcB-TorS-like"/>
    <property type="match status" value="1"/>
</dbReference>
<proteinExistence type="predicted"/>
<dbReference type="InterPro" id="IPR003594">
    <property type="entry name" value="HATPase_dom"/>
</dbReference>
<evidence type="ECO:0000256" key="4">
    <source>
        <dbReference type="ARBA" id="ARBA00022475"/>
    </source>
</evidence>
<evidence type="ECO:0000256" key="17">
    <source>
        <dbReference type="PROSITE-ProRule" id="PRU00169"/>
    </source>
</evidence>
<dbReference type="CDD" id="cd00082">
    <property type="entry name" value="HisKA"/>
    <property type="match status" value="1"/>
</dbReference>
<dbReference type="SMART" id="SM00388">
    <property type="entry name" value="HisKA"/>
    <property type="match status" value="1"/>
</dbReference>
<protein>
    <recommendedName>
        <fullName evidence="3">histidine kinase</fullName>
        <ecNumber evidence="3">2.7.13.3</ecNumber>
    </recommendedName>
</protein>
<dbReference type="Pfam" id="PF00072">
    <property type="entry name" value="Response_reg"/>
    <property type="match status" value="1"/>
</dbReference>
<keyword evidence="8 18" id="KW-0812">Transmembrane</keyword>
<evidence type="ECO:0000256" key="10">
    <source>
        <dbReference type="ARBA" id="ARBA00022741"/>
    </source>
</evidence>
<keyword evidence="9 19" id="KW-0732">Signal</keyword>
<evidence type="ECO:0000256" key="9">
    <source>
        <dbReference type="ARBA" id="ARBA00022729"/>
    </source>
</evidence>
<dbReference type="PANTHER" id="PTHR43047:SF72">
    <property type="entry name" value="OSMOSENSING HISTIDINE PROTEIN KINASE SLN1"/>
    <property type="match status" value="1"/>
</dbReference>
<gene>
    <name evidence="23" type="primary">evgS</name>
    <name evidence="23" type="ORF">NCTC12971_04907</name>
</gene>
<dbReference type="InterPro" id="IPR049870">
    <property type="entry name" value="BvgS-like_periplasmic1"/>
</dbReference>
<dbReference type="PROSITE" id="PS50894">
    <property type="entry name" value="HPT"/>
    <property type="match status" value="1"/>
</dbReference>
<dbReference type="GO" id="GO:0005524">
    <property type="term" value="F:ATP binding"/>
    <property type="evidence" value="ECO:0007669"/>
    <property type="project" value="UniProtKB-KW"/>
</dbReference>
<dbReference type="SUPFAM" id="SSF47384">
    <property type="entry name" value="Homodimeric domain of signal transducing histidine kinase"/>
    <property type="match status" value="1"/>
</dbReference>
<evidence type="ECO:0000259" key="22">
    <source>
        <dbReference type="PROSITE" id="PS50894"/>
    </source>
</evidence>
<feature type="chain" id="PRO_5020649112" description="histidine kinase" evidence="19">
    <location>
        <begin position="22"/>
        <end position="1206"/>
    </location>
</feature>
<dbReference type="Pfam" id="PF00512">
    <property type="entry name" value="HisKA"/>
    <property type="match status" value="1"/>
</dbReference>
<dbReference type="InterPro" id="IPR001638">
    <property type="entry name" value="Solute-binding_3/MltF_N"/>
</dbReference>
<keyword evidence="5" id="KW-0997">Cell inner membrane</keyword>
<dbReference type="GO" id="GO:0005886">
    <property type="term" value="C:plasma membrane"/>
    <property type="evidence" value="ECO:0007669"/>
    <property type="project" value="UniProtKB-SubCell"/>
</dbReference>
<keyword evidence="15 18" id="KW-0472">Membrane</keyword>
<keyword evidence="10" id="KW-0547">Nucleotide-binding</keyword>
<dbReference type="InterPro" id="IPR004358">
    <property type="entry name" value="Sig_transdc_His_kin-like_C"/>
</dbReference>
<comment type="catalytic activity">
    <reaction evidence="1">
        <text>ATP + protein L-histidine = ADP + protein N-phospho-L-histidine.</text>
        <dbReference type="EC" id="2.7.13.3"/>
    </reaction>
</comment>
<dbReference type="InterPro" id="IPR036890">
    <property type="entry name" value="HATPase_C_sf"/>
</dbReference>
<evidence type="ECO:0000256" key="13">
    <source>
        <dbReference type="ARBA" id="ARBA00022989"/>
    </source>
</evidence>
<dbReference type="Gene3D" id="1.20.120.160">
    <property type="entry name" value="HPT domain"/>
    <property type="match status" value="1"/>
</dbReference>
<feature type="domain" description="Response regulatory" evidence="21">
    <location>
        <begin position="966"/>
        <end position="1080"/>
    </location>
</feature>
<evidence type="ECO:0000256" key="12">
    <source>
        <dbReference type="ARBA" id="ARBA00022840"/>
    </source>
</evidence>
<dbReference type="CDD" id="cd13707">
    <property type="entry name" value="PBP2_BvgS_D2"/>
    <property type="match status" value="1"/>
</dbReference>
<evidence type="ECO:0000256" key="8">
    <source>
        <dbReference type="ARBA" id="ARBA00022692"/>
    </source>
</evidence>
<dbReference type="PROSITE" id="PS50110">
    <property type="entry name" value="RESPONSE_REGULATORY"/>
    <property type="match status" value="1"/>
</dbReference>
<feature type="modified residue" description="Phosphohistidine" evidence="16">
    <location>
        <position position="1144"/>
    </location>
</feature>
<dbReference type="SUPFAM" id="SSF47226">
    <property type="entry name" value="Histidine-containing phosphotransfer domain, HPT domain"/>
    <property type="match status" value="1"/>
</dbReference>
<dbReference type="SUPFAM" id="SSF52172">
    <property type="entry name" value="CheY-like"/>
    <property type="match status" value="1"/>
</dbReference>
<dbReference type="Gene3D" id="3.30.565.10">
    <property type="entry name" value="Histidine kinase-like ATPase, C-terminal domain"/>
    <property type="match status" value="1"/>
</dbReference>
<dbReference type="EMBL" id="LR590463">
    <property type="protein sequence ID" value="VTP67041.1"/>
    <property type="molecule type" value="Genomic_DNA"/>
</dbReference>
<evidence type="ECO:0000256" key="6">
    <source>
        <dbReference type="ARBA" id="ARBA00022553"/>
    </source>
</evidence>
<comment type="subcellular location">
    <subcellularLocation>
        <location evidence="2">Cell inner membrane</location>
        <topology evidence="2">Multi-pass membrane protein</topology>
    </subcellularLocation>
</comment>
<dbReference type="EC" id="2.7.13.3" evidence="3"/>
<feature type="transmembrane region" description="Helical" evidence="18">
    <location>
        <begin position="537"/>
        <end position="558"/>
    </location>
</feature>
<dbReference type="Gene3D" id="3.30.450.20">
    <property type="entry name" value="PAS domain"/>
    <property type="match status" value="1"/>
</dbReference>
<dbReference type="GO" id="GO:0000155">
    <property type="term" value="F:phosphorelay sensor kinase activity"/>
    <property type="evidence" value="ECO:0007669"/>
    <property type="project" value="InterPro"/>
</dbReference>
<sequence length="1206" mass="133837">MYIRGLVILLLCIIFLPTCRAADSASQPALNLFSRESGPKLEVALPNSAWRWLGKKRVLRIAIAQPTMPPFDMLSAPDTCEGITADYLSLITRNLGLIPQVTLYRSRDAALAAIAEGKADLLADNDGALPPEGLELTASRSYIANTPALVGLESRANRPIPTTQALRLAVAEGYLADSVIKAHYPQAVIQRFPSNQSAISSVVAGKTDYFIGNFLTANFLIERNYINTLSVVALLPNQPIGSRFIVRKRDRTLLLALNAALHDVSSLRRNAIIQQWLNSPDLTTLRKPLKLTAQEQRWLQQHPQLRVVINPFYGPFTTLDEHHNFSGISADLLRLIHLRTGMNFKPVIADSVGEMVELLDADRADFLAAISYSVEREQQLIFTRPYLQTPFVLVVRNGPGAPKDLNNSLTLAVVDGNSMQAALARRYPGIRWVKVANASLAMQQVSEGSVDGAIHNQLGVNYMMESYFRGQLKIALRLDESPAWLGFATRRNAPELSSILNKALADIPPSDISHIINKWQAAPKVHLETWRLYSARFYGIAILALLLVVVALCWVLYLRRQARVRQQTQTNLLAQLKFRDTLLNGAPRPIYVINRQGEIISSNKAFSAFFARVPPEHLQLPLFDQRHPLANVLPTLMPLMDDAPPPMPEALTRTLQLYDGVQQRTVSHWCTVYTDNHDAVAGLICGWQDITEHENLLLELQAEKENADKASRAKSAFLATMSHEIRTPISAIIGLLELVRHDRKKRITHDDDDEAIRLAYTSAQSLLGLIGDILDMAKIESGNLDLLPDWVDPDTLLVETVQIFQALAANKQLTLQYHSLLPADQEIWVDQQRLRQVLSNYLSNAIKFTERGEVNVYAEAVPAGDSERQITLILRVQDSGIGISSHERQRLFQPFSQLEAGKMQTGTGLGLAISKELLAKMHGTMTLDSQPGQGTTVTVRLTVPARSRVPDTSAHNTTASAQARLKILIVDDHATNRLLLRRQLNTLGHAVDEATDGEKAFALWQSGHYDLVITDCNMPVMDGFTLTKRIRATNSAVAIWGLTANAQPQERVRCQEAGMDDCLFKPLRLPQLEEMLATLASRSPAAAPLETLIDLPALQNLAMNNTAFLQQMLLRAQEDNRQDLAQAAELCQRQDWAALAICAHRLTGSAQIIAAEALIPLYERLEAACRHAPDADDIQRQLLTLSEKNARLEQAITAFIGRLPQE</sequence>
<evidence type="ECO:0000256" key="3">
    <source>
        <dbReference type="ARBA" id="ARBA00012438"/>
    </source>
</evidence>
<keyword evidence="11" id="KW-0418">Kinase</keyword>
<evidence type="ECO:0000256" key="7">
    <source>
        <dbReference type="ARBA" id="ARBA00022679"/>
    </source>
</evidence>
<keyword evidence="12" id="KW-0067">ATP-binding</keyword>
<dbReference type="CDD" id="cd17546">
    <property type="entry name" value="REC_hyHK_CKI1_RcsC-like"/>
    <property type="match status" value="1"/>
</dbReference>
<evidence type="ECO:0000256" key="1">
    <source>
        <dbReference type="ARBA" id="ARBA00000085"/>
    </source>
</evidence>
<keyword evidence="13 18" id="KW-1133">Transmembrane helix</keyword>
<feature type="domain" description="HPt" evidence="22">
    <location>
        <begin position="1105"/>
        <end position="1199"/>
    </location>
</feature>
<keyword evidence="7 23" id="KW-0808">Transferase</keyword>
<dbReference type="InterPro" id="IPR008207">
    <property type="entry name" value="Sig_transdc_His_kin_Hpt_dom"/>
</dbReference>
<dbReference type="Pfam" id="PF02518">
    <property type="entry name" value="HATPase_c"/>
    <property type="match status" value="1"/>
</dbReference>
<dbReference type="InterPro" id="IPR035965">
    <property type="entry name" value="PAS-like_dom_sf"/>
</dbReference>
<dbReference type="InterPro" id="IPR036641">
    <property type="entry name" value="HPT_dom_sf"/>
</dbReference>
<dbReference type="SUPFAM" id="SSF53850">
    <property type="entry name" value="Periplasmic binding protein-like II"/>
    <property type="match status" value="2"/>
</dbReference>
<organism evidence="23 24">
    <name type="scientific">Serratia rubidaea</name>
    <name type="common">Serratia marinorubra</name>
    <dbReference type="NCBI Taxonomy" id="61652"/>
    <lineage>
        <taxon>Bacteria</taxon>
        <taxon>Pseudomonadati</taxon>
        <taxon>Pseudomonadota</taxon>
        <taxon>Gammaproteobacteria</taxon>
        <taxon>Enterobacterales</taxon>
        <taxon>Yersiniaceae</taxon>
        <taxon>Serratia</taxon>
    </lineage>
</organism>
<keyword evidence="4" id="KW-1003">Cell membrane</keyword>
<keyword evidence="6 17" id="KW-0597">Phosphoprotein</keyword>
<evidence type="ECO:0000256" key="11">
    <source>
        <dbReference type="ARBA" id="ARBA00022777"/>
    </source>
</evidence>
<dbReference type="PRINTS" id="PR00344">
    <property type="entry name" value="BCTRLSENSOR"/>
</dbReference>
<dbReference type="RefSeq" id="WP_054305817.1">
    <property type="nucleotide sequence ID" value="NZ_CAMIPJ010000008.1"/>
</dbReference>
<dbReference type="PROSITE" id="PS50109">
    <property type="entry name" value="HIS_KIN"/>
    <property type="match status" value="1"/>
</dbReference>
<keyword evidence="14" id="KW-0902">Two-component regulatory system</keyword>
<evidence type="ECO:0000256" key="18">
    <source>
        <dbReference type="SAM" id="Phobius"/>
    </source>
</evidence>
<dbReference type="GeneID" id="61762753"/>
<evidence type="ECO:0000256" key="19">
    <source>
        <dbReference type="SAM" id="SignalP"/>
    </source>
</evidence>
<dbReference type="InterPro" id="IPR049871">
    <property type="entry name" value="BvgS-like_periplasmic2"/>
</dbReference>
<dbReference type="Gene3D" id="3.40.50.2300">
    <property type="match status" value="1"/>
</dbReference>
<dbReference type="CDD" id="cd00130">
    <property type="entry name" value="PAS"/>
    <property type="match status" value="1"/>
</dbReference>
<dbReference type="SMART" id="SM00448">
    <property type="entry name" value="REC"/>
    <property type="match status" value="1"/>
</dbReference>
<dbReference type="CDD" id="cd13705">
    <property type="entry name" value="PBP2_BvgS_D1"/>
    <property type="match status" value="1"/>
</dbReference>
<dbReference type="InterPro" id="IPR036097">
    <property type="entry name" value="HisK_dim/P_sf"/>
</dbReference>
<reference evidence="23 24" key="1">
    <citation type="submission" date="2019-05" db="EMBL/GenBank/DDBJ databases">
        <authorList>
            <consortium name="Pathogen Informatics"/>
        </authorList>
    </citation>
    <scope>NUCLEOTIDE SEQUENCE [LARGE SCALE GENOMIC DNA]</scope>
    <source>
        <strain evidence="23 24">NCTC12971</strain>
    </source>
</reference>
<dbReference type="SUPFAM" id="SSF55785">
    <property type="entry name" value="PYP-like sensor domain (PAS domain)"/>
    <property type="match status" value="1"/>
</dbReference>
<dbReference type="SMART" id="SM00387">
    <property type="entry name" value="HATPase_c"/>
    <property type="match status" value="1"/>
</dbReference>
<feature type="signal peptide" evidence="19">
    <location>
        <begin position="1"/>
        <end position="21"/>
    </location>
</feature>
<evidence type="ECO:0000256" key="5">
    <source>
        <dbReference type="ARBA" id="ARBA00022519"/>
    </source>
</evidence>
<dbReference type="InterPro" id="IPR005467">
    <property type="entry name" value="His_kinase_dom"/>
</dbReference>
<dbReference type="Proteomes" id="UP000307968">
    <property type="component" value="Chromosome"/>
</dbReference>
<evidence type="ECO:0000256" key="16">
    <source>
        <dbReference type="PROSITE-ProRule" id="PRU00110"/>
    </source>
</evidence>
<dbReference type="InterPro" id="IPR000014">
    <property type="entry name" value="PAS"/>
</dbReference>
<dbReference type="Gene3D" id="1.10.287.130">
    <property type="match status" value="1"/>
</dbReference>
<evidence type="ECO:0000313" key="24">
    <source>
        <dbReference type="Proteomes" id="UP000307968"/>
    </source>
</evidence>
<dbReference type="SUPFAM" id="SSF55874">
    <property type="entry name" value="ATPase domain of HSP90 chaperone/DNA topoisomerase II/histidine kinase"/>
    <property type="match status" value="1"/>
</dbReference>
<dbReference type="SMART" id="SM00062">
    <property type="entry name" value="PBPb"/>
    <property type="match status" value="2"/>
</dbReference>